<dbReference type="GO" id="GO:0006633">
    <property type="term" value="P:fatty acid biosynthetic process"/>
    <property type="evidence" value="ECO:0007669"/>
    <property type="project" value="TreeGrafter"/>
</dbReference>
<feature type="coiled-coil region" evidence="1">
    <location>
        <begin position="82"/>
        <end position="117"/>
    </location>
</feature>
<feature type="region of interest" description="Disordered" evidence="2">
    <location>
        <begin position="250"/>
        <end position="272"/>
    </location>
</feature>
<dbReference type="SUPFAM" id="SSF52096">
    <property type="entry name" value="ClpP/crotonase"/>
    <property type="match status" value="1"/>
</dbReference>
<evidence type="ECO:0000313" key="4">
    <source>
        <dbReference type="EMBL" id="CAE4625030.1"/>
    </source>
</evidence>
<dbReference type="PANTHER" id="PTHR45728">
    <property type="entry name" value="ACETYL-COA CARBOXYLASE, ISOFORM A"/>
    <property type="match status" value="1"/>
</dbReference>
<dbReference type="InterPro" id="IPR034733">
    <property type="entry name" value="AcCoA_carboxyl_beta"/>
</dbReference>
<organism evidence="4">
    <name type="scientific">Alexandrium monilatum</name>
    <dbReference type="NCBI Taxonomy" id="311494"/>
    <lineage>
        <taxon>Eukaryota</taxon>
        <taxon>Sar</taxon>
        <taxon>Alveolata</taxon>
        <taxon>Dinophyceae</taxon>
        <taxon>Gonyaulacales</taxon>
        <taxon>Pyrocystaceae</taxon>
        <taxon>Alexandrium</taxon>
    </lineage>
</organism>
<dbReference type="AlphaFoldDB" id="A0A7S4VX80"/>
<sequence length="272" mass="30919">MYGEILKFGSYIVDALVEYEHPIFIYIPPNGELRGGAWVVIDPQINPDKMEMYADVESRGGILEPPGIVEVKYRQTQQVEAMHRHDEKLKKLDADVAKAEGAEKKQLEQEIKARERQLLPLYTSIAVTFADLHDKTGRMKAKGVIREGVEWKNSRRYFYWRVKRRVLQDHFVRKLREADKRFNHSGATDFVKKWATESKVAWEDDKAMVSWLESQDVSSKASDCKVTYLKAHLQAMFSELPEADQQAALAEVAGGQSPGSPESGDKAGCSLM</sequence>
<dbReference type="InterPro" id="IPR011763">
    <property type="entry name" value="COA_CT_C"/>
</dbReference>
<dbReference type="GO" id="GO:0003989">
    <property type="term" value="F:acetyl-CoA carboxylase activity"/>
    <property type="evidence" value="ECO:0007669"/>
    <property type="project" value="InterPro"/>
</dbReference>
<dbReference type="PANTHER" id="PTHR45728:SF3">
    <property type="entry name" value="ACETYL-COA CARBOXYLASE"/>
    <property type="match status" value="1"/>
</dbReference>
<feature type="domain" description="CoA carboxyltransferase C-terminal" evidence="3">
    <location>
        <begin position="1"/>
        <end position="177"/>
    </location>
</feature>
<accession>A0A7S4VX80</accession>
<dbReference type="InterPro" id="IPR029045">
    <property type="entry name" value="ClpP/crotonase-like_dom_sf"/>
</dbReference>
<protein>
    <recommendedName>
        <fullName evidence="3">CoA carboxyltransferase C-terminal domain-containing protein</fullName>
    </recommendedName>
</protein>
<keyword evidence="1" id="KW-0175">Coiled coil</keyword>
<dbReference type="EMBL" id="HBNR01057566">
    <property type="protein sequence ID" value="CAE4625030.1"/>
    <property type="molecule type" value="Transcribed_RNA"/>
</dbReference>
<evidence type="ECO:0000259" key="3">
    <source>
        <dbReference type="PROSITE" id="PS50989"/>
    </source>
</evidence>
<evidence type="ECO:0000256" key="1">
    <source>
        <dbReference type="SAM" id="Coils"/>
    </source>
</evidence>
<dbReference type="Gene3D" id="3.90.226.10">
    <property type="entry name" value="2-enoyl-CoA Hydratase, Chain A, domain 1"/>
    <property type="match status" value="1"/>
</dbReference>
<evidence type="ECO:0000256" key="2">
    <source>
        <dbReference type="SAM" id="MobiDB-lite"/>
    </source>
</evidence>
<dbReference type="InterPro" id="IPR049076">
    <property type="entry name" value="ACCA"/>
</dbReference>
<proteinExistence type="predicted"/>
<name>A0A7S4VX80_9DINO</name>
<dbReference type="Pfam" id="PF01039">
    <property type="entry name" value="Carboxyl_trans"/>
    <property type="match status" value="1"/>
</dbReference>
<reference evidence="4" key="1">
    <citation type="submission" date="2021-01" db="EMBL/GenBank/DDBJ databases">
        <authorList>
            <person name="Corre E."/>
            <person name="Pelletier E."/>
            <person name="Niang G."/>
            <person name="Scheremetjew M."/>
            <person name="Finn R."/>
            <person name="Kale V."/>
            <person name="Holt S."/>
            <person name="Cochrane G."/>
            <person name="Meng A."/>
            <person name="Brown T."/>
            <person name="Cohen L."/>
        </authorList>
    </citation>
    <scope>NUCLEOTIDE SEQUENCE</scope>
    <source>
        <strain evidence="4">CCMP3105</strain>
    </source>
</reference>
<dbReference type="PROSITE" id="PS50989">
    <property type="entry name" value="COA_CT_CTER"/>
    <property type="match status" value="1"/>
</dbReference>
<gene>
    <name evidence="4" type="ORF">AMON00008_LOCUS40488</name>
</gene>